<sequence>MPSTWPFPFHEVREVHEFVLERYATVPNIETAVLNCGRTPPGQRIGTGR</sequence>
<protein>
    <submittedName>
        <fullName evidence="1">Uncharacterized protein</fullName>
    </submittedName>
</protein>
<evidence type="ECO:0000313" key="1">
    <source>
        <dbReference type="EMBL" id="EMF53784.1"/>
    </source>
</evidence>
<dbReference type="AlphaFoldDB" id="M3FNV5"/>
<name>M3FNV5_9ACTN</name>
<evidence type="ECO:0000313" key="2">
    <source>
        <dbReference type="Proteomes" id="UP000030760"/>
    </source>
</evidence>
<accession>M3FNV5</accession>
<gene>
    <name evidence="1" type="ORF">SBD_5327</name>
</gene>
<proteinExistence type="predicted"/>
<organism evidence="1 2">
    <name type="scientific">Streptomyces bottropensis ATCC 25435</name>
    <dbReference type="NCBI Taxonomy" id="1054862"/>
    <lineage>
        <taxon>Bacteria</taxon>
        <taxon>Bacillati</taxon>
        <taxon>Actinomycetota</taxon>
        <taxon>Actinomycetes</taxon>
        <taxon>Kitasatosporales</taxon>
        <taxon>Streptomycetaceae</taxon>
        <taxon>Streptomyces</taxon>
    </lineage>
</organism>
<reference evidence="2" key="1">
    <citation type="journal article" date="2013" name="Genome Announc.">
        <title>Draft Genome Sequence of Streptomyces bottropensis ATCC 25435, a Bottromycin-Producing Actinomycete.</title>
        <authorList>
            <person name="Zhang H."/>
            <person name="Zhou W."/>
            <person name="Zhuang Y."/>
            <person name="Liang X."/>
            <person name="Liu T."/>
        </authorList>
    </citation>
    <scope>NUCLEOTIDE SEQUENCE [LARGE SCALE GENOMIC DNA]</scope>
    <source>
        <strain evidence="2">ATCC 25435</strain>
    </source>
</reference>
<dbReference type="EMBL" id="KB405089">
    <property type="protein sequence ID" value="EMF53784.1"/>
    <property type="molecule type" value="Genomic_DNA"/>
</dbReference>
<dbReference type="Proteomes" id="UP000030760">
    <property type="component" value="Unassembled WGS sequence"/>
</dbReference>